<accession>A0A0A0HLC3</accession>
<dbReference type="InterPro" id="IPR036249">
    <property type="entry name" value="Thioredoxin-like_sf"/>
</dbReference>
<reference evidence="3 4" key="1">
    <citation type="submission" date="2013-01" db="EMBL/GenBank/DDBJ databases">
        <authorList>
            <person name="Fiebig A."/>
            <person name="Goeker M."/>
            <person name="Klenk H.-P.P."/>
        </authorList>
    </citation>
    <scope>NUCLEOTIDE SEQUENCE [LARGE SCALE GENOMIC DNA]</scope>
    <source>
        <strain evidence="3 4">DSM 17069</strain>
    </source>
</reference>
<evidence type="ECO:0000313" key="3">
    <source>
        <dbReference type="EMBL" id="KGM87444.1"/>
    </source>
</evidence>
<gene>
    <name evidence="3" type="ORF">rosmuc_02758</name>
</gene>
<dbReference type="OrthoDB" id="9810080at2"/>
<dbReference type="SUPFAM" id="SSF47616">
    <property type="entry name" value="GST C-terminal domain-like"/>
    <property type="match status" value="1"/>
</dbReference>
<dbReference type="GO" id="GO:0004364">
    <property type="term" value="F:glutathione transferase activity"/>
    <property type="evidence" value="ECO:0007669"/>
    <property type="project" value="UniProtKB-EC"/>
</dbReference>
<dbReference type="SFLD" id="SFLDG00358">
    <property type="entry name" value="Main_(cytGST)"/>
    <property type="match status" value="1"/>
</dbReference>
<evidence type="ECO:0000259" key="2">
    <source>
        <dbReference type="PROSITE" id="PS50405"/>
    </source>
</evidence>
<dbReference type="Pfam" id="PF02798">
    <property type="entry name" value="GST_N"/>
    <property type="match status" value="1"/>
</dbReference>
<dbReference type="PROSITE" id="PS50405">
    <property type="entry name" value="GST_CTER"/>
    <property type="match status" value="1"/>
</dbReference>
<dbReference type="SUPFAM" id="SSF52833">
    <property type="entry name" value="Thioredoxin-like"/>
    <property type="match status" value="1"/>
</dbReference>
<evidence type="ECO:0000313" key="4">
    <source>
        <dbReference type="Proteomes" id="UP000030021"/>
    </source>
</evidence>
<dbReference type="CDD" id="cd03207">
    <property type="entry name" value="GST_C_8"/>
    <property type="match status" value="1"/>
</dbReference>
<evidence type="ECO:0000259" key="1">
    <source>
        <dbReference type="PROSITE" id="PS50404"/>
    </source>
</evidence>
<keyword evidence="3" id="KW-0808">Transferase</keyword>
<dbReference type="InterPro" id="IPR036282">
    <property type="entry name" value="Glutathione-S-Trfase_C_sf"/>
</dbReference>
<dbReference type="CDD" id="cd03046">
    <property type="entry name" value="GST_N_GTT1_like"/>
    <property type="match status" value="1"/>
</dbReference>
<feature type="domain" description="GST C-terminal" evidence="2">
    <location>
        <begin position="96"/>
        <end position="224"/>
    </location>
</feature>
<dbReference type="Proteomes" id="UP000030021">
    <property type="component" value="Unassembled WGS sequence"/>
</dbReference>
<dbReference type="EMBL" id="AONH01000014">
    <property type="protein sequence ID" value="KGM87444.1"/>
    <property type="molecule type" value="Genomic_DNA"/>
</dbReference>
<dbReference type="HOGENOM" id="CLU_011226_6_4_5"/>
<dbReference type="EC" id="2.5.1.18" evidence="3"/>
<dbReference type="Gene3D" id="3.40.30.10">
    <property type="entry name" value="Glutaredoxin"/>
    <property type="match status" value="1"/>
</dbReference>
<name>A0A0A0HLC3_9RHOB</name>
<dbReference type="RefSeq" id="WP_037274530.1">
    <property type="nucleotide sequence ID" value="NZ_KN293981.1"/>
</dbReference>
<comment type="caution">
    <text evidence="3">The sequence shown here is derived from an EMBL/GenBank/DDBJ whole genome shotgun (WGS) entry which is preliminary data.</text>
</comment>
<dbReference type="eggNOG" id="COG0625">
    <property type="taxonomic scope" value="Bacteria"/>
</dbReference>
<dbReference type="SFLD" id="SFLDS00019">
    <property type="entry name" value="Glutathione_Transferase_(cytos"/>
    <property type="match status" value="1"/>
</dbReference>
<feature type="domain" description="GST N-terminal" evidence="1">
    <location>
        <begin position="14"/>
        <end position="93"/>
    </location>
</feature>
<dbReference type="PANTHER" id="PTHR44051">
    <property type="entry name" value="GLUTATHIONE S-TRANSFERASE-RELATED"/>
    <property type="match status" value="1"/>
</dbReference>
<dbReference type="PROSITE" id="PS50404">
    <property type="entry name" value="GST_NTER"/>
    <property type="match status" value="1"/>
</dbReference>
<organism evidence="3 4">
    <name type="scientific">Roseovarius mucosus DSM 17069</name>
    <dbReference type="NCBI Taxonomy" id="1288298"/>
    <lineage>
        <taxon>Bacteria</taxon>
        <taxon>Pseudomonadati</taxon>
        <taxon>Pseudomonadota</taxon>
        <taxon>Alphaproteobacteria</taxon>
        <taxon>Rhodobacterales</taxon>
        <taxon>Roseobacteraceae</taxon>
        <taxon>Roseovarius</taxon>
    </lineage>
</organism>
<dbReference type="PANTHER" id="PTHR44051:SF8">
    <property type="entry name" value="GLUTATHIONE S-TRANSFERASE GSTA"/>
    <property type="match status" value="1"/>
</dbReference>
<proteinExistence type="predicted"/>
<dbReference type="Gene3D" id="1.20.1050.10">
    <property type="match status" value="1"/>
</dbReference>
<dbReference type="InterPro" id="IPR040079">
    <property type="entry name" value="Glutathione_S-Trfase"/>
</dbReference>
<dbReference type="InterPro" id="IPR010987">
    <property type="entry name" value="Glutathione-S-Trfase_C-like"/>
</dbReference>
<dbReference type="AlphaFoldDB" id="A0A0A0HLC3"/>
<dbReference type="FunFam" id="3.40.30.10:FF:000331">
    <property type="entry name" value="Glutathione S-transferase"/>
    <property type="match status" value="1"/>
</dbReference>
<sequence>MPVKADAPITITAFDWVPDFARGQVRDLRVRWALEEVGQDYAVRCLPQGQQKEAAHRALQPFGQVPTYEEGDLTLFESGAIVLHIAERFPGLMPEDTAGRVRALEWLFAALNTLEPPIMDRSMATIFEATEPWSAPRLPGIYSRIEERLQEASDRLGPAEWFTGRFSAGDLMMVSVLRIIEGEGLIETFPNLADYVARGTERPAFQRALAAQMAGFTGNPPPGFDAWMAEFQAIQGETT</sequence>
<protein>
    <submittedName>
        <fullName evidence="3">Glutathione S-transferase</fullName>
        <ecNumber evidence="3">2.5.1.18</ecNumber>
    </submittedName>
</protein>
<dbReference type="PATRIC" id="fig|1288298.3.peg.2776"/>
<dbReference type="InterPro" id="IPR004045">
    <property type="entry name" value="Glutathione_S-Trfase_N"/>
</dbReference>